<feature type="compositionally biased region" description="Basic residues" evidence="1">
    <location>
        <begin position="34"/>
        <end position="48"/>
    </location>
</feature>
<organism evidence="2 3">
    <name type="scientific">Caproicibacterium argilliputei</name>
    <dbReference type="NCBI Taxonomy" id="3030016"/>
    <lineage>
        <taxon>Bacteria</taxon>
        <taxon>Bacillati</taxon>
        <taxon>Bacillota</taxon>
        <taxon>Clostridia</taxon>
        <taxon>Eubacteriales</taxon>
        <taxon>Oscillospiraceae</taxon>
        <taxon>Caproicibacterium</taxon>
    </lineage>
</organism>
<dbReference type="KEGG" id="carl:PXC00_12320"/>
<evidence type="ECO:0000313" key="3">
    <source>
        <dbReference type="Proteomes" id="UP001300604"/>
    </source>
</evidence>
<dbReference type="AlphaFoldDB" id="A0AA97H118"/>
<keyword evidence="3" id="KW-1185">Reference proteome</keyword>
<dbReference type="Proteomes" id="UP001300604">
    <property type="component" value="Chromosome"/>
</dbReference>
<protein>
    <submittedName>
        <fullName evidence="2">Uncharacterized protein</fullName>
    </submittedName>
</protein>
<proteinExistence type="predicted"/>
<accession>A0AA97H118</accession>
<evidence type="ECO:0000256" key="1">
    <source>
        <dbReference type="SAM" id="MobiDB-lite"/>
    </source>
</evidence>
<feature type="region of interest" description="Disordered" evidence="1">
    <location>
        <begin position="1"/>
        <end position="48"/>
    </location>
</feature>
<name>A0AA97H118_9FIRM</name>
<dbReference type="EMBL" id="CP135996">
    <property type="protein sequence ID" value="WOC31963.1"/>
    <property type="molecule type" value="Genomic_DNA"/>
</dbReference>
<evidence type="ECO:0000313" key="2">
    <source>
        <dbReference type="EMBL" id="WOC31963.1"/>
    </source>
</evidence>
<sequence length="48" mass="5291">MAKQGMKRPNPRESGNRAPKNEAPPVPEIQGKAKTTKQRAKPQAHSSR</sequence>
<reference evidence="2" key="1">
    <citation type="submission" date="2023-09" db="EMBL/GenBank/DDBJ databases">
        <authorList>
            <person name="Zeng C."/>
        </authorList>
    </citation>
    <scope>NUCLEOTIDE SEQUENCE</scope>
    <source>
        <strain evidence="2">ZCY20-5</strain>
    </source>
</reference>
<gene>
    <name evidence="2" type="ORF">PXC00_12320</name>
</gene>
<reference evidence="2" key="2">
    <citation type="submission" date="2024-06" db="EMBL/GenBank/DDBJ databases">
        <title>Caproicibacterium argilliputei sp. nov, a novel caproic acid producing anaerobic bacterium isolated from pit mud.</title>
        <authorList>
            <person name="Xia S."/>
        </authorList>
    </citation>
    <scope>NUCLEOTIDE SEQUENCE</scope>
    <source>
        <strain evidence="2">ZCY20-5</strain>
    </source>
</reference>
<dbReference type="RefSeq" id="WP_275844769.1">
    <property type="nucleotide sequence ID" value="NZ_CP135996.1"/>
</dbReference>